<proteinExistence type="predicted"/>
<dbReference type="EMBL" id="NMUH01000735">
    <property type="protein sequence ID" value="MQL84037.1"/>
    <property type="molecule type" value="Genomic_DNA"/>
</dbReference>
<keyword evidence="3" id="KW-1185">Reference proteome</keyword>
<evidence type="ECO:0000313" key="3">
    <source>
        <dbReference type="Proteomes" id="UP000652761"/>
    </source>
</evidence>
<feature type="region of interest" description="Disordered" evidence="1">
    <location>
        <begin position="166"/>
        <end position="192"/>
    </location>
</feature>
<sequence length="192" mass="21481">MVHNQWQAMQDTVAGLTQALQNVVQAGNQATAASNGAGDLHRNFRSLNPPCFFGSPDPDEAENWQEEMNEFSKTPKHHDCLNTLHQTLGDEFTSCWGRVEEFLAAGELEIAHTKLFFFPFSSVVTCINRPLEVDQSKFGLRFSEKSGKEVMKPEIDMCIDLEMGKDQQTLEESDSGSSEKPPDVQRLKLGKC</sequence>
<comment type="caution">
    <text evidence="2">The sequence shown here is derived from an EMBL/GenBank/DDBJ whole genome shotgun (WGS) entry which is preliminary data.</text>
</comment>
<accession>A0A843UNS6</accession>
<dbReference type="Proteomes" id="UP000652761">
    <property type="component" value="Unassembled WGS sequence"/>
</dbReference>
<reference evidence="2" key="1">
    <citation type="submission" date="2017-07" db="EMBL/GenBank/DDBJ databases">
        <title>Taro Niue Genome Assembly and Annotation.</title>
        <authorList>
            <person name="Atibalentja N."/>
            <person name="Keating K."/>
            <person name="Fields C.J."/>
        </authorList>
    </citation>
    <scope>NUCLEOTIDE SEQUENCE</scope>
    <source>
        <strain evidence="2">Niue_2</strain>
        <tissue evidence="2">Leaf</tissue>
    </source>
</reference>
<protein>
    <submittedName>
        <fullName evidence="2">Uncharacterized protein</fullName>
    </submittedName>
</protein>
<evidence type="ECO:0000256" key="1">
    <source>
        <dbReference type="SAM" id="MobiDB-lite"/>
    </source>
</evidence>
<name>A0A843UNS6_COLES</name>
<evidence type="ECO:0000313" key="2">
    <source>
        <dbReference type="EMBL" id="MQL84037.1"/>
    </source>
</evidence>
<gene>
    <name evidence="2" type="ORF">Taro_016542</name>
</gene>
<dbReference type="AlphaFoldDB" id="A0A843UNS6"/>
<organism evidence="2 3">
    <name type="scientific">Colocasia esculenta</name>
    <name type="common">Wild taro</name>
    <name type="synonym">Arum esculentum</name>
    <dbReference type="NCBI Taxonomy" id="4460"/>
    <lineage>
        <taxon>Eukaryota</taxon>
        <taxon>Viridiplantae</taxon>
        <taxon>Streptophyta</taxon>
        <taxon>Embryophyta</taxon>
        <taxon>Tracheophyta</taxon>
        <taxon>Spermatophyta</taxon>
        <taxon>Magnoliopsida</taxon>
        <taxon>Liliopsida</taxon>
        <taxon>Araceae</taxon>
        <taxon>Aroideae</taxon>
        <taxon>Colocasieae</taxon>
        <taxon>Colocasia</taxon>
    </lineage>
</organism>